<sequence>MKKRKNIVLYRYKDNYSCNFKDTQRNKNRNKNKKMTKFIKNLNVFLKDRKIKNAYISLITGWEKSKVSRILNGDVDLKMDDAELLATSLGKDVLFFLSDDESVYHSFKENEQMAFYAGHLGEQDKKIAAELLDMFRFYDALTDLRV</sequence>
<organism evidence="1 2">
    <name type="scientific">Clostridium sulfidigenes</name>
    <dbReference type="NCBI Taxonomy" id="318464"/>
    <lineage>
        <taxon>Bacteria</taxon>
        <taxon>Bacillati</taxon>
        <taxon>Bacillota</taxon>
        <taxon>Clostridia</taxon>
        <taxon>Eubacteriales</taxon>
        <taxon>Clostridiaceae</taxon>
        <taxon>Clostridium</taxon>
    </lineage>
</organism>
<dbReference type="Proteomes" id="UP000768462">
    <property type="component" value="Unassembled WGS sequence"/>
</dbReference>
<comment type="caution">
    <text evidence="1">The sequence shown here is derived from an EMBL/GenBank/DDBJ whole genome shotgun (WGS) entry which is preliminary data.</text>
</comment>
<proteinExistence type="predicted"/>
<dbReference type="Gene3D" id="1.10.260.40">
    <property type="entry name" value="lambda repressor-like DNA-binding domains"/>
    <property type="match status" value="1"/>
</dbReference>
<protein>
    <submittedName>
        <fullName evidence="1">Uncharacterized protein</fullName>
    </submittedName>
</protein>
<dbReference type="EMBL" id="SVCM01000208">
    <property type="protein sequence ID" value="MBE6061879.1"/>
    <property type="molecule type" value="Genomic_DNA"/>
</dbReference>
<evidence type="ECO:0000313" key="1">
    <source>
        <dbReference type="EMBL" id="MBE6061879.1"/>
    </source>
</evidence>
<dbReference type="SUPFAM" id="SSF47413">
    <property type="entry name" value="lambda repressor-like DNA-binding domains"/>
    <property type="match status" value="1"/>
</dbReference>
<evidence type="ECO:0000313" key="2">
    <source>
        <dbReference type="Proteomes" id="UP000768462"/>
    </source>
</evidence>
<dbReference type="InterPro" id="IPR010982">
    <property type="entry name" value="Lambda_DNA-bd_dom_sf"/>
</dbReference>
<dbReference type="GO" id="GO:0003677">
    <property type="term" value="F:DNA binding"/>
    <property type="evidence" value="ECO:0007669"/>
    <property type="project" value="InterPro"/>
</dbReference>
<reference evidence="1" key="1">
    <citation type="submission" date="2019-04" db="EMBL/GenBank/DDBJ databases">
        <title>Evolution of Biomass-Degrading Anaerobic Consortia Revealed by Metagenomics.</title>
        <authorList>
            <person name="Peng X."/>
        </authorList>
    </citation>
    <scope>NUCLEOTIDE SEQUENCE</scope>
    <source>
        <strain evidence="1">SIG254</strain>
    </source>
</reference>
<dbReference type="AlphaFoldDB" id="A0A927WBR0"/>
<accession>A0A927WBR0</accession>
<gene>
    <name evidence="1" type="ORF">E7215_17210</name>
</gene>
<name>A0A927WBR0_9CLOT</name>